<dbReference type="SUPFAM" id="SSF51430">
    <property type="entry name" value="NAD(P)-linked oxidoreductase"/>
    <property type="match status" value="1"/>
</dbReference>
<reference evidence="6" key="1">
    <citation type="submission" date="2023-11" db="EMBL/GenBank/DDBJ databases">
        <authorList>
            <person name="De Vega J J."/>
            <person name="De Vega J J."/>
        </authorList>
    </citation>
    <scope>NUCLEOTIDE SEQUENCE</scope>
</reference>
<sequence>MSLPRRAPGRPARGKPSFNRPSVQRVSEPWSADTAVYISSRTGEQRSEVVNISRKRKRIEEPHNLHQDPARQSWIPNQPDYAHDDSVESFNDTGLDAVDDAETDVEEEEETNTETQKTGRKIYKSTSDPMSLWRPRMSFFLDELLRHEGLADSLDNTQCSVCKVGLESRSASGCDKTEVVTAARRAGKEEDEGEESKTRNAPQDELKHGIFKCLHCGVFLQCKECLLARHATTPLHVIKEWNGSWWQKTSLAALGLVYQLGHGGLPCVFPAGKVQQLVVIHAPHVHEIQMRYCKCAKSDHADKVQQLLRNGWYPATNIDPGTCATFETLESFRLYQTISNMNARDFMTSLEQMTEASAKTGMKKTVDRYKQLLRMSRQWAFLLRLMRAGRGHDPCGVESTNQGECAVICWACPHEGRNLPKDWRDVHPSFRFIFMLLLALDANFRLKNRIRANEIEDKSLGPGWGYWVPPDPYATHLKNYVSEDDTSTCIAFAALLQKDTCLTTGLRISGVGGCVCARHECMRPNGIGDLQKGERYANMDFIAFSALAGFGLLWLTLSYDIGCQWNKNLEDRMKRLPSELHLPLKDLEVQCGLPVWHAASHNSECQNANSLSFKPGVGKTDGEGIERVWSTLNPTGYATRTSSLGSRADVLEEKIDHNNFMKNLGLAQTLPARLKVAEAERNIQVHAFEDISLTVPKSVKEEWLVGIEAWLLDNTKPNPYVLDTAHCISEGQVRLDVRKEEERLMAEGRLLLKGQSATSFLTAGIQIEDAQRRIRLELAGTVLVATDRANRIEEWRRATLVKIERFRELQALYMPAVRAIIQASESGVAPQAENIKLWMPSDMPASLGDNRGCALGLVGMEVRLRVAQCENSLAQVRARLHAKRHLILFRNTNVTGQVNSTKARTLIDEIGEKVNISAARYRAGRAALVACGRISSFGHLRELAQGDLQMDGVAVVSENDAASSDASSAKKLAAFGTGRAPRHDSGSSKRTMSWIWTAPGALDKAEEQLHDSIRIEWARARARRDRWSEEVIMLKEEMRRVCAYLQWQSEWWSKRQAQREDWEGAVEAGARAYALKQSAWHLGLHTRQTHGKSHGMCYGCKSMHLSVDASLKKLRTHYIDILYLHWWDWDTSVEEVMDGLHNLVVQGKVLYLGISDTPAWVVAQANQYARDHGKSQFVIYQGAWNVMGRAFEREIIPMARAYGMALAPWNVLAGGKLRTDAEEEARRASGEKGRVIFGPNWERNEDERKMSAALEKVAGEVGVKHITSVAIAYLMHKVPYVFPIIGGRKIEHLMANVEALDVSLTPEQIVYLESVLPFDPGFPNIMIGDGQKQSNLMRSIAHFDRLAVPQPISHGKQ</sequence>
<feature type="compositionally biased region" description="Low complexity" evidence="3">
    <location>
        <begin position="1"/>
        <end position="16"/>
    </location>
</feature>
<name>A0AAD2HKB8_9AGAR</name>
<feature type="domain" description="CxC2-like cysteine cluster KDZ transposase-associated" evidence="5">
    <location>
        <begin position="251"/>
        <end position="356"/>
    </location>
</feature>
<proteinExistence type="inferred from homology"/>
<keyword evidence="7" id="KW-1185">Reference proteome</keyword>
<feature type="region of interest" description="Disordered" evidence="3">
    <location>
        <begin position="101"/>
        <end position="120"/>
    </location>
</feature>
<protein>
    <recommendedName>
        <fullName evidence="8">NADP-dependent oxidoreductase domain-containing protein</fullName>
    </recommendedName>
</protein>
<dbReference type="GO" id="GO:0016491">
    <property type="term" value="F:oxidoreductase activity"/>
    <property type="evidence" value="ECO:0007669"/>
    <property type="project" value="UniProtKB-KW"/>
</dbReference>
<evidence type="ECO:0000256" key="2">
    <source>
        <dbReference type="ARBA" id="ARBA00038157"/>
    </source>
</evidence>
<organism evidence="6 7">
    <name type="scientific">Mycena citricolor</name>
    <dbReference type="NCBI Taxonomy" id="2018698"/>
    <lineage>
        <taxon>Eukaryota</taxon>
        <taxon>Fungi</taxon>
        <taxon>Dikarya</taxon>
        <taxon>Basidiomycota</taxon>
        <taxon>Agaricomycotina</taxon>
        <taxon>Agaricomycetes</taxon>
        <taxon>Agaricomycetidae</taxon>
        <taxon>Agaricales</taxon>
        <taxon>Marasmiineae</taxon>
        <taxon>Mycenaceae</taxon>
        <taxon>Mycena</taxon>
    </lineage>
</organism>
<comment type="similarity">
    <text evidence="2">Belongs to the aldo/keto reductase family. Aldo/keto reductase 2 subfamily.</text>
</comment>
<dbReference type="InterPro" id="IPR041457">
    <property type="entry name" value="CxC2_KDZ-assoc"/>
</dbReference>
<accession>A0AAD2HKB8</accession>
<dbReference type="Pfam" id="PF18758">
    <property type="entry name" value="KDZ"/>
    <property type="match status" value="1"/>
</dbReference>
<dbReference type="EMBL" id="CAVNYO010000419">
    <property type="protein sequence ID" value="CAK5277528.1"/>
    <property type="molecule type" value="Genomic_DNA"/>
</dbReference>
<evidence type="ECO:0000313" key="7">
    <source>
        <dbReference type="Proteomes" id="UP001295794"/>
    </source>
</evidence>
<dbReference type="PANTHER" id="PTHR43364:SF2">
    <property type="entry name" value="ARYL-ALCOHOL DEHYDROGENASE AAD10-RELATED"/>
    <property type="match status" value="1"/>
</dbReference>
<dbReference type="PANTHER" id="PTHR43364">
    <property type="entry name" value="NADH-SPECIFIC METHYLGLYOXAL REDUCTASE-RELATED"/>
    <property type="match status" value="1"/>
</dbReference>
<dbReference type="Pfam" id="PF18803">
    <property type="entry name" value="CxC2"/>
    <property type="match status" value="1"/>
</dbReference>
<feature type="domain" description="NADP-dependent oxidoreductase" evidence="4">
    <location>
        <begin position="1101"/>
        <end position="1315"/>
    </location>
</feature>
<gene>
    <name evidence="6" type="ORF">MYCIT1_LOCUS26544</name>
</gene>
<dbReference type="InterPro" id="IPR040521">
    <property type="entry name" value="KDZ"/>
</dbReference>
<feature type="compositionally biased region" description="Basic and acidic residues" evidence="3">
    <location>
        <begin position="58"/>
        <end position="69"/>
    </location>
</feature>
<evidence type="ECO:0000313" key="6">
    <source>
        <dbReference type="EMBL" id="CAK5277528.1"/>
    </source>
</evidence>
<dbReference type="InterPro" id="IPR036812">
    <property type="entry name" value="NAD(P)_OxRdtase_dom_sf"/>
</dbReference>
<evidence type="ECO:0008006" key="8">
    <source>
        <dbReference type="Google" id="ProtNLM"/>
    </source>
</evidence>
<dbReference type="Gene3D" id="3.20.20.100">
    <property type="entry name" value="NADP-dependent oxidoreductase domain"/>
    <property type="match status" value="1"/>
</dbReference>
<keyword evidence="1" id="KW-0560">Oxidoreductase</keyword>
<evidence type="ECO:0000259" key="5">
    <source>
        <dbReference type="Pfam" id="PF18803"/>
    </source>
</evidence>
<evidence type="ECO:0000256" key="3">
    <source>
        <dbReference type="SAM" id="MobiDB-lite"/>
    </source>
</evidence>
<feature type="region of interest" description="Disordered" evidence="3">
    <location>
        <begin position="1"/>
        <end position="93"/>
    </location>
</feature>
<evidence type="ECO:0000259" key="4">
    <source>
        <dbReference type="Pfam" id="PF00248"/>
    </source>
</evidence>
<feature type="compositionally biased region" description="Acidic residues" evidence="3">
    <location>
        <begin position="101"/>
        <end position="112"/>
    </location>
</feature>
<evidence type="ECO:0000256" key="1">
    <source>
        <dbReference type="ARBA" id="ARBA00023002"/>
    </source>
</evidence>
<dbReference type="InterPro" id="IPR050523">
    <property type="entry name" value="AKR_Detox_Biosynth"/>
</dbReference>
<dbReference type="InterPro" id="IPR023210">
    <property type="entry name" value="NADP_OxRdtase_dom"/>
</dbReference>
<dbReference type="Proteomes" id="UP001295794">
    <property type="component" value="Unassembled WGS sequence"/>
</dbReference>
<dbReference type="Pfam" id="PF00248">
    <property type="entry name" value="Aldo_ket_red"/>
    <property type="match status" value="1"/>
</dbReference>
<comment type="caution">
    <text evidence="6">The sequence shown here is derived from an EMBL/GenBank/DDBJ whole genome shotgun (WGS) entry which is preliminary data.</text>
</comment>